<dbReference type="RefSeq" id="WP_147743624.1">
    <property type="nucleotide sequence ID" value="NZ_VRUR01000002.1"/>
</dbReference>
<keyword evidence="2" id="KW-1185">Reference proteome</keyword>
<evidence type="ECO:0000313" key="1">
    <source>
        <dbReference type="EMBL" id="TXN34888.1"/>
    </source>
</evidence>
<dbReference type="Gene3D" id="3.30.1460.30">
    <property type="entry name" value="YgaC/TfoX-N like chaperone"/>
    <property type="match status" value="1"/>
</dbReference>
<sequence>MREKILKIYDAIVEANPNFDRKGKTMPYTSANGYMFSLINKDDELGIRLSKSDTIAFDKAYGAKPFKSHGATMREYVLIPDALLKDSKTLGTYLQKGFEYVMSLPPK</sequence>
<dbReference type="AlphaFoldDB" id="A0A5C8V2B0"/>
<name>A0A5C8V2B0_9FLAO</name>
<dbReference type="SUPFAM" id="SSF159894">
    <property type="entry name" value="YgaC/TfoX-N like"/>
    <property type="match status" value="1"/>
</dbReference>
<accession>A0A5C8V2B0</accession>
<comment type="caution">
    <text evidence="1">The sequence shown here is derived from an EMBL/GenBank/DDBJ whole genome shotgun (WGS) entry which is preliminary data.</text>
</comment>
<protein>
    <submittedName>
        <fullName evidence="1">TfoX/Sxy family protein</fullName>
    </submittedName>
</protein>
<proteinExistence type="predicted"/>
<dbReference type="EMBL" id="VRUR01000002">
    <property type="protein sequence ID" value="TXN34888.1"/>
    <property type="molecule type" value="Genomic_DNA"/>
</dbReference>
<dbReference type="Proteomes" id="UP000321456">
    <property type="component" value="Unassembled WGS sequence"/>
</dbReference>
<organism evidence="1 2">
    <name type="scientific">Flagellimonas hymeniacidonis</name>
    <dbReference type="NCBI Taxonomy" id="2603628"/>
    <lineage>
        <taxon>Bacteria</taxon>
        <taxon>Pseudomonadati</taxon>
        <taxon>Bacteroidota</taxon>
        <taxon>Flavobacteriia</taxon>
        <taxon>Flavobacteriales</taxon>
        <taxon>Flavobacteriaceae</taxon>
        <taxon>Flagellimonas</taxon>
    </lineage>
</organism>
<reference evidence="1 2" key="1">
    <citation type="submission" date="2019-08" db="EMBL/GenBank/DDBJ databases">
        <title>Professor.</title>
        <authorList>
            <person name="Park J.S."/>
        </authorList>
    </citation>
    <scope>NUCLEOTIDE SEQUENCE [LARGE SCALE GENOMIC DNA]</scope>
    <source>
        <strain evidence="1 2">176CP5-101</strain>
    </source>
</reference>
<evidence type="ECO:0000313" key="2">
    <source>
        <dbReference type="Proteomes" id="UP000321456"/>
    </source>
</evidence>
<gene>
    <name evidence="1" type="ORF">FVB32_09815</name>
</gene>